<organism evidence="2 3">
    <name type="scientific">Mesorhizobium ciceri</name>
    <dbReference type="NCBI Taxonomy" id="39645"/>
    <lineage>
        <taxon>Bacteria</taxon>
        <taxon>Pseudomonadati</taxon>
        <taxon>Pseudomonadota</taxon>
        <taxon>Alphaproteobacteria</taxon>
        <taxon>Hyphomicrobiales</taxon>
        <taxon>Phyllobacteriaceae</taxon>
        <taxon>Mesorhizobium</taxon>
    </lineage>
</organism>
<name>A0AB38T6T6_9HYPH</name>
<dbReference type="AlphaFoldDB" id="A0AB38T6T6"/>
<accession>A0AB38T6T6</accession>
<protein>
    <recommendedName>
        <fullName evidence="4">DUF742 domain-containing protein</fullName>
    </recommendedName>
</protein>
<feature type="region of interest" description="Disordered" evidence="1">
    <location>
        <begin position="13"/>
        <end position="32"/>
    </location>
</feature>
<dbReference type="RefSeq" id="WP_127218994.1">
    <property type="nucleotide sequence ID" value="NZ_CP088147.1"/>
</dbReference>
<evidence type="ECO:0008006" key="4">
    <source>
        <dbReference type="Google" id="ProtNLM"/>
    </source>
</evidence>
<evidence type="ECO:0000256" key="1">
    <source>
        <dbReference type="SAM" id="MobiDB-lite"/>
    </source>
</evidence>
<evidence type="ECO:0000313" key="3">
    <source>
        <dbReference type="Proteomes" id="UP001060070"/>
    </source>
</evidence>
<dbReference type="EMBL" id="CP088147">
    <property type="protein sequence ID" value="UTU50701.1"/>
    <property type="molecule type" value="Genomic_DNA"/>
</dbReference>
<gene>
    <name evidence="2" type="ORF">LRP29_24950</name>
</gene>
<dbReference type="Proteomes" id="UP001060070">
    <property type="component" value="Chromosome"/>
</dbReference>
<evidence type="ECO:0000313" key="2">
    <source>
        <dbReference type="EMBL" id="UTU50701.1"/>
    </source>
</evidence>
<keyword evidence="3" id="KW-1185">Reference proteome</keyword>
<reference evidence="2 3" key="1">
    <citation type="journal article" date="2022" name="Microbiol. Resour. Announc.">
        <title>Complete Genome Sequence of Mesorhizobium ciceri Strain R30, a Rhizobium Used as a Commercial Inoculant for Chickpea in Argentina.</title>
        <authorList>
            <person name="Foresto E."/>
            <person name="Revale S."/>
            <person name="Primo E."/>
            <person name="Nievas F."/>
            <person name="Carezzano E."/>
            <person name="Puente M."/>
            <person name="Alzari P."/>
            <person name="Mart M."/>
            <person name="Ben-Assaya M."/>
            <person name="Mornico D."/>
            <person name="Santoro M."/>
            <person name="Mart F."/>
            <person name="Giordano W."/>
            <person name="Bogino P."/>
        </authorList>
    </citation>
    <scope>NUCLEOTIDE SEQUENCE [LARGE SCALE GENOMIC DNA]</scope>
    <source>
        <strain evidence="2 3">R30</strain>
    </source>
</reference>
<proteinExistence type="predicted"/>
<sequence>MKDREAIGFLHRPRNDVEGSSLVDHPPGSRSKHNLMERGIPMANPSAPAPQRPLAFGRYMASEALLGLLGHTESCLALIRAGPITSCDCRTSHMEDPAIAVEVTRHYVRAAVATGTPIPTVILKLLTCHVMDADPACTELADWLEAAGLLDLPRQANSHQGADHS</sequence>